<dbReference type="InterPro" id="IPR009057">
    <property type="entry name" value="Homeodomain-like_sf"/>
</dbReference>
<dbReference type="AlphaFoldDB" id="A0A380Q5J7"/>
<protein>
    <submittedName>
        <fullName evidence="1">IS630 family transposase</fullName>
    </submittedName>
</protein>
<evidence type="ECO:0000313" key="1">
    <source>
        <dbReference type="EMBL" id="SUP81021.1"/>
    </source>
</evidence>
<dbReference type="SUPFAM" id="SSF46689">
    <property type="entry name" value="Homeodomain-like"/>
    <property type="match status" value="1"/>
</dbReference>
<evidence type="ECO:0000313" key="2">
    <source>
        <dbReference type="Proteomes" id="UP000255087"/>
    </source>
</evidence>
<gene>
    <name evidence="1" type="ORF">NCTC8580_01097</name>
</gene>
<dbReference type="EMBL" id="UHJC01000001">
    <property type="protein sequence ID" value="SUP81021.1"/>
    <property type="molecule type" value="Genomic_DNA"/>
</dbReference>
<proteinExistence type="predicted"/>
<name>A0A380Q5J7_YERPU</name>
<sequence>MSIIAPIPRPERRLMQKAIHKTRDKDYARRLTAMLMLHRGDTVSHTARTLCAARSSVGRWINWFTLFGSEGLQSLPPGRPRQWPVEQIIPTLILLGQPPHNTLDGYVHAGAQHFYPLKLKIFLVLAYQSALYIVVYVRPVLSGAERHQR</sequence>
<reference evidence="1 2" key="1">
    <citation type="submission" date="2018-06" db="EMBL/GenBank/DDBJ databases">
        <authorList>
            <consortium name="Pathogen Informatics"/>
            <person name="Doyle S."/>
        </authorList>
    </citation>
    <scope>NUCLEOTIDE SEQUENCE [LARGE SCALE GENOMIC DNA]</scope>
    <source>
        <strain evidence="1 2">NCTC8580</strain>
    </source>
</reference>
<accession>A0A380Q5J7</accession>
<dbReference type="Pfam" id="PF13384">
    <property type="entry name" value="HTH_23"/>
    <property type="match status" value="1"/>
</dbReference>
<dbReference type="Proteomes" id="UP000255087">
    <property type="component" value="Unassembled WGS sequence"/>
</dbReference>
<organism evidence="1 2">
    <name type="scientific">Yersinia pseudotuberculosis</name>
    <dbReference type="NCBI Taxonomy" id="633"/>
    <lineage>
        <taxon>Bacteria</taxon>
        <taxon>Pseudomonadati</taxon>
        <taxon>Pseudomonadota</taxon>
        <taxon>Gammaproteobacteria</taxon>
        <taxon>Enterobacterales</taxon>
        <taxon>Yersiniaceae</taxon>
        <taxon>Yersinia</taxon>
    </lineage>
</organism>